<evidence type="ECO:0000256" key="2">
    <source>
        <dbReference type="ARBA" id="ARBA00022692"/>
    </source>
</evidence>
<dbReference type="GO" id="GO:0005789">
    <property type="term" value="C:endoplasmic reticulum membrane"/>
    <property type="evidence" value="ECO:0007669"/>
    <property type="project" value="UniProtKB-SubCell"/>
</dbReference>
<sequence length="73" mass="8540">MNLYNFFQPQTPKQRHANEMYAMREAAKRGKSKIEKPVSEKKKLGISIYWAYLLIFLAVGGAMLETLYMLLLR</sequence>
<proteinExistence type="inferred from homology"/>
<feature type="transmembrane region" description="Helical" evidence="6">
    <location>
        <begin position="49"/>
        <end position="71"/>
    </location>
</feature>
<dbReference type="EMBL" id="LFWA01000003">
    <property type="protein sequence ID" value="KTW32145.1"/>
    <property type="molecule type" value="Genomic_DNA"/>
</dbReference>
<comment type="caution">
    <text evidence="7">The sequence shown here is derived from an EMBL/GenBank/DDBJ whole genome shotgun (WGS) entry which is preliminary data.</text>
</comment>
<dbReference type="VEuPathDB" id="FungiDB:T551_00827"/>
<dbReference type="AlphaFoldDB" id="A0A0W4ZUU0"/>
<dbReference type="GeneID" id="28939346"/>
<comment type="similarity">
    <text evidence="1 6">Belongs to the RAMP4 family.</text>
</comment>
<evidence type="ECO:0000256" key="1">
    <source>
        <dbReference type="ARBA" id="ARBA00005500"/>
    </source>
</evidence>
<organism evidence="7 8">
    <name type="scientific">Pneumocystis jirovecii (strain RU7)</name>
    <name type="common">Human pneumocystis pneumonia agent</name>
    <dbReference type="NCBI Taxonomy" id="1408657"/>
    <lineage>
        <taxon>Eukaryota</taxon>
        <taxon>Fungi</taxon>
        <taxon>Dikarya</taxon>
        <taxon>Ascomycota</taxon>
        <taxon>Taphrinomycotina</taxon>
        <taxon>Pneumocystomycetes</taxon>
        <taxon>Pneumocystaceae</taxon>
        <taxon>Pneumocystis</taxon>
    </lineage>
</organism>
<evidence type="ECO:0000313" key="7">
    <source>
        <dbReference type="EMBL" id="KTW32145.1"/>
    </source>
</evidence>
<evidence type="ECO:0000256" key="5">
    <source>
        <dbReference type="ARBA" id="ARBA00023136"/>
    </source>
</evidence>
<comment type="function">
    <text evidence="6">Interacts with target proteins during translocation into the lumen of the endoplasmic reticulum. Protects unfolded target proteins against degradation and facilitate correct glycosylation.</text>
</comment>
<dbReference type="RefSeq" id="XP_018230837.1">
    <property type="nucleotide sequence ID" value="XM_018373091.1"/>
</dbReference>
<evidence type="ECO:0000256" key="4">
    <source>
        <dbReference type="ARBA" id="ARBA00022989"/>
    </source>
</evidence>
<keyword evidence="5 6" id="KW-0472">Membrane</keyword>
<keyword evidence="4 6" id="KW-1133">Transmembrane helix</keyword>
<evidence type="ECO:0000313" key="8">
    <source>
        <dbReference type="Proteomes" id="UP000053447"/>
    </source>
</evidence>
<reference evidence="8" key="1">
    <citation type="journal article" date="2016" name="Nat. Commun.">
        <title>Genome analysis of three Pneumocystis species reveals adaptation mechanisms to life exclusively in mammalian hosts.</title>
        <authorList>
            <person name="Ma L."/>
            <person name="Chen Z."/>
            <person name="Huang D.W."/>
            <person name="Kutty G."/>
            <person name="Ishihara M."/>
            <person name="Wang H."/>
            <person name="Abouelleil A."/>
            <person name="Bishop L."/>
            <person name="Davey E."/>
            <person name="Deng R."/>
            <person name="Deng X."/>
            <person name="Fan L."/>
            <person name="Fantoni G."/>
            <person name="Fitzgerald M."/>
            <person name="Gogineni E."/>
            <person name="Goldberg J.M."/>
            <person name="Handley G."/>
            <person name="Hu X."/>
            <person name="Huber C."/>
            <person name="Jiao X."/>
            <person name="Jones K."/>
            <person name="Levin J.Z."/>
            <person name="Liu Y."/>
            <person name="Macdonald P."/>
            <person name="Melnikov A."/>
            <person name="Raley C."/>
            <person name="Sassi M."/>
            <person name="Sherman B.T."/>
            <person name="Song X."/>
            <person name="Sykes S."/>
            <person name="Tran B."/>
            <person name="Walsh L."/>
            <person name="Xia Y."/>
            <person name="Yang J."/>
            <person name="Young S."/>
            <person name="Zeng Q."/>
            <person name="Zheng X."/>
            <person name="Stephens R."/>
            <person name="Nusbaum C."/>
            <person name="Birren B.W."/>
            <person name="Azadi P."/>
            <person name="Lempicki R.A."/>
            <person name="Cuomo C.A."/>
            <person name="Kovacs J.A."/>
        </authorList>
    </citation>
    <scope>NUCLEOTIDE SEQUENCE [LARGE SCALE GENOMIC DNA]</scope>
    <source>
        <strain evidence="8">RU7</strain>
    </source>
</reference>
<dbReference type="OrthoDB" id="5405362at2759"/>
<dbReference type="InterPro" id="IPR010580">
    <property type="entry name" value="ER_stress-assoc"/>
</dbReference>
<keyword evidence="2 6" id="KW-0812">Transmembrane</keyword>
<gene>
    <name evidence="7" type="ORF">T551_00827</name>
</gene>
<dbReference type="Proteomes" id="UP000053447">
    <property type="component" value="Unassembled WGS sequence"/>
</dbReference>
<accession>A0A0W4ZUU0</accession>
<evidence type="ECO:0000256" key="3">
    <source>
        <dbReference type="ARBA" id="ARBA00022824"/>
    </source>
</evidence>
<comment type="subcellular location">
    <subcellularLocation>
        <location evidence="6">Membrane</location>
        <topology evidence="6">Single-pass membrane protein</topology>
    </subcellularLocation>
    <subcellularLocation>
        <location evidence="6">Endoplasmic reticulum membrane</location>
        <topology evidence="6">Single-pass membrane protein</topology>
    </subcellularLocation>
</comment>
<keyword evidence="8" id="KW-1185">Reference proteome</keyword>
<evidence type="ECO:0000256" key="6">
    <source>
        <dbReference type="RuleBase" id="RU364120"/>
    </source>
</evidence>
<protein>
    <recommendedName>
        <fullName evidence="6">Stress-associated endoplasmic reticulum protein</fullName>
    </recommendedName>
</protein>
<name>A0A0W4ZUU0_PNEJ7</name>
<keyword evidence="3 6" id="KW-0256">Endoplasmic reticulum</keyword>
<dbReference type="Pfam" id="PF06624">
    <property type="entry name" value="RAMP4"/>
    <property type="match status" value="1"/>
</dbReference>